<dbReference type="Gene3D" id="3.10.450.50">
    <property type="match status" value="1"/>
</dbReference>
<dbReference type="SUPFAM" id="SSF54427">
    <property type="entry name" value="NTF2-like"/>
    <property type="match status" value="1"/>
</dbReference>
<name>A0A1G9D7Q7_9ACTN</name>
<evidence type="ECO:0008006" key="3">
    <source>
        <dbReference type="Google" id="ProtNLM"/>
    </source>
</evidence>
<sequence>MSGNADRETILREVLDRWRAAVDGHEPQRVAALFTENAIFQGLRAEDGLVVSSARRKRRS</sequence>
<accession>A0A1G9D7Q7</accession>
<keyword evidence="2" id="KW-1185">Reference proteome</keyword>
<dbReference type="EMBL" id="FNDJ01000017">
    <property type="protein sequence ID" value="SDK59929.1"/>
    <property type="molecule type" value="Genomic_DNA"/>
</dbReference>
<protein>
    <recommendedName>
        <fullName evidence="3">SnoaL-like domain-containing protein</fullName>
    </recommendedName>
</protein>
<proteinExistence type="predicted"/>
<dbReference type="OrthoDB" id="4475408at2"/>
<dbReference type="AlphaFoldDB" id="A0A1G9D7Q7"/>
<organism evidence="1 2">
    <name type="scientific">Nonomuraea jiangxiensis</name>
    <dbReference type="NCBI Taxonomy" id="633440"/>
    <lineage>
        <taxon>Bacteria</taxon>
        <taxon>Bacillati</taxon>
        <taxon>Actinomycetota</taxon>
        <taxon>Actinomycetes</taxon>
        <taxon>Streptosporangiales</taxon>
        <taxon>Streptosporangiaceae</taxon>
        <taxon>Nonomuraea</taxon>
    </lineage>
</organism>
<dbReference type="RefSeq" id="WP_143043961.1">
    <property type="nucleotide sequence ID" value="NZ_FNDJ01000017.1"/>
</dbReference>
<reference evidence="1 2" key="1">
    <citation type="submission" date="2016-10" db="EMBL/GenBank/DDBJ databases">
        <authorList>
            <person name="de Groot N.N."/>
        </authorList>
    </citation>
    <scope>NUCLEOTIDE SEQUENCE [LARGE SCALE GENOMIC DNA]</scope>
    <source>
        <strain evidence="1 2">CGMCC 4.6533</strain>
    </source>
</reference>
<evidence type="ECO:0000313" key="2">
    <source>
        <dbReference type="Proteomes" id="UP000199202"/>
    </source>
</evidence>
<evidence type="ECO:0000313" key="1">
    <source>
        <dbReference type="EMBL" id="SDK59929.1"/>
    </source>
</evidence>
<gene>
    <name evidence="1" type="ORF">SAMN05421869_11738</name>
</gene>
<dbReference type="InterPro" id="IPR032710">
    <property type="entry name" value="NTF2-like_dom_sf"/>
</dbReference>
<dbReference type="STRING" id="633440.SAMN05421869_11738"/>
<dbReference type="Proteomes" id="UP000199202">
    <property type="component" value="Unassembled WGS sequence"/>
</dbReference>